<dbReference type="Proteomes" id="UP001194746">
    <property type="component" value="Unassembled WGS sequence"/>
</dbReference>
<dbReference type="PROSITE" id="PS50181">
    <property type="entry name" value="FBOX"/>
    <property type="match status" value="1"/>
</dbReference>
<evidence type="ECO:0000313" key="2">
    <source>
        <dbReference type="EMBL" id="KAF9892815.1"/>
    </source>
</evidence>
<reference evidence="2" key="1">
    <citation type="journal article" date="2019" name="Beilstein J. Org. Chem.">
        <title>Nanangenines: drimane sesquiterpenoids as the dominant metabolite cohort of a novel Australian fungus, Aspergillus nanangensis.</title>
        <authorList>
            <person name="Lacey H.J."/>
            <person name="Gilchrist C.L.M."/>
            <person name="Crombie A."/>
            <person name="Kalaitzis J.A."/>
            <person name="Vuong D."/>
            <person name="Rutledge P.J."/>
            <person name="Turner P."/>
            <person name="Pitt J.I."/>
            <person name="Lacey E."/>
            <person name="Chooi Y.H."/>
            <person name="Piggott A.M."/>
        </authorList>
    </citation>
    <scope>NUCLEOTIDE SEQUENCE</scope>
    <source>
        <strain evidence="2">MST-FP2251</strain>
    </source>
</reference>
<dbReference type="AlphaFoldDB" id="A0AAD4CU96"/>
<gene>
    <name evidence="2" type="ORF">FE257_000404</name>
</gene>
<accession>A0AAD4CU96</accession>
<protein>
    <recommendedName>
        <fullName evidence="1">F-box domain-containing protein</fullName>
    </recommendedName>
</protein>
<evidence type="ECO:0000259" key="1">
    <source>
        <dbReference type="PROSITE" id="PS50181"/>
    </source>
</evidence>
<dbReference type="SUPFAM" id="SSF81383">
    <property type="entry name" value="F-box domain"/>
    <property type="match status" value="1"/>
</dbReference>
<keyword evidence="3" id="KW-1185">Reference proteome</keyword>
<dbReference type="Gene3D" id="1.20.1280.50">
    <property type="match status" value="1"/>
</dbReference>
<dbReference type="InterPro" id="IPR001810">
    <property type="entry name" value="F-box_dom"/>
</dbReference>
<dbReference type="Pfam" id="PF24539">
    <property type="entry name" value="DUF7600"/>
    <property type="match status" value="1"/>
</dbReference>
<dbReference type="Pfam" id="PF12937">
    <property type="entry name" value="F-box-like"/>
    <property type="match status" value="1"/>
</dbReference>
<dbReference type="InterPro" id="IPR036047">
    <property type="entry name" value="F-box-like_dom_sf"/>
</dbReference>
<name>A0AAD4CU96_ASPNN</name>
<sequence>MGFCPLCGVFLGLGGSPNSFRTWWDEGRAIVQDRTTHPPSCRLTGVGKYYRNRNDGDFLLAPSDSTISSQETTIKEKIPLFQKNESCMSVSFHESCWQLLRARIPHIPEDLVVASIVSQLDVVPCPESVSDDWRWSPEEPAILHPNPTNQAFAKLPLELTQKILSYLSLTQVLQVRLVCRDMAFISMPERLPLSFWKNQFAVGMEFGFLFPSFVGVRDWRRLFRGARSLWRTHSASIVGRQRICKLLEPIARVVELESKGSIPLCGLPLASSTGGDECPRKFRILGSENGLHDDFMEDVSFRGRMASFHGAQLSEGCSATQHRLASFPSCTPTHAYFRVTMVQIGVTTYISGIHYHHNQGLEDAPSHLGFFTGLAEKEVTVPASDEVDHFEVAFSSQGMTGIRVFFSSGAASPWAGQHEGPTIAVGMVRLPKGATTFYLAAGLDAYKIVALALVRPATTTSNGIWLSSESNPNARLIRSTLWKPSIPKHPNWEVSPSFLPWASQSQEPLINMDFGGPGGNLLGSLIGMTVHIKAGYNIVGITYEYSDRAVTFGCAAGVGLSFFIDGPGGERITVVKLICFKNQRAHGLEVSTNLSRSFTFCSQGLDTLSEKFIFQLQVPAGHILTGLVAVQEVSAKLGVLNEDSRQQEAFFPRIGIQSQPLHYPLPSAPADSHEVHIRELLQREAKNDMTFAQHIRISGLYGCRTYASLENVKRVRISIGPLTRIGELLPNNSFMRISGLGVEYYEHKPAFVGQWMEEHAAFDLEIDEKFRCITIWLSHNSNERHYGHGLGTGQVVAIRFDTTYGRQLHIQPRSLNALPLQDGLQYQYQAGIFGDLTALSWITTDTLDGVRVISTSERNVPLIPIPEPSHSPAQIQEILFNPVTQDGKVDSIMCICGFFASNVLREEREALVGLEFKYHSHKARAIGDTTTAGLKQQTIFLPQGSKITRIKITGRAKTIVTFEVWYSFGLSLLVGSH</sequence>
<comment type="caution">
    <text evidence="2">The sequence shown here is derived from an EMBL/GenBank/DDBJ whole genome shotgun (WGS) entry which is preliminary data.</text>
</comment>
<dbReference type="EMBL" id="VCAU01000010">
    <property type="protein sequence ID" value="KAF9892815.1"/>
    <property type="molecule type" value="Genomic_DNA"/>
</dbReference>
<evidence type="ECO:0000313" key="3">
    <source>
        <dbReference type="Proteomes" id="UP001194746"/>
    </source>
</evidence>
<organism evidence="2 3">
    <name type="scientific">Aspergillus nanangensis</name>
    <dbReference type="NCBI Taxonomy" id="2582783"/>
    <lineage>
        <taxon>Eukaryota</taxon>
        <taxon>Fungi</taxon>
        <taxon>Dikarya</taxon>
        <taxon>Ascomycota</taxon>
        <taxon>Pezizomycotina</taxon>
        <taxon>Eurotiomycetes</taxon>
        <taxon>Eurotiomycetidae</taxon>
        <taxon>Eurotiales</taxon>
        <taxon>Aspergillaceae</taxon>
        <taxon>Aspergillus</taxon>
        <taxon>Aspergillus subgen. Circumdati</taxon>
    </lineage>
</organism>
<reference evidence="2" key="2">
    <citation type="submission" date="2020-02" db="EMBL/GenBank/DDBJ databases">
        <authorList>
            <person name="Gilchrist C.L.M."/>
            <person name="Chooi Y.-H."/>
        </authorList>
    </citation>
    <scope>NUCLEOTIDE SEQUENCE</scope>
    <source>
        <strain evidence="2">MST-FP2251</strain>
    </source>
</reference>
<proteinExistence type="predicted"/>
<feature type="domain" description="F-box" evidence="1">
    <location>
        <begin position="149"/>
        <end position="199"/>
    </location>
</feature>
<dbReference type="InterPro" id="IPR056021">
    <property type="entry name" value="DUF7600"/>
</dbReference>